<dbReference type="Proteomes" id="UP000321306">
    <property type="component" value="Unassembled WGS sequence"/>
</dbReference>
<dbReference type="SUPFAM" id="SSF56300">
    <property type="entry name" value="Metallo-dependent phosphatases"/>
    <property type="match status" value="1"/>
</dbReference>
<dbReference type="RefSeq" id="WP_146886029.1">
    <property type="nucleotide sequence ID" value="NZ_BJXB01000014.1"/>
</dbReference>
<dbReference type="InterPro" id="IPR004843">
    <property type="entry name" value="Calcineurin-like_PHP"/>
</dbReference>
<dbReference type="AlphaFoldDB" id="A0A511N431"/>
<dbReference type="GO" id="GO:0016787">
    <property type="term" value="F:hydrolase activity"/>
    <property type="evidence" value="ECO:0007669"/>
    <property type="project" value="InterPro"/>
</dbReference>
<keyword evidence="3" id="KW-1185">Reference proteome</keyword>
<sequence length="254" mass="28897">MLKVYAIGDVHASWGHLWRALKATPLIDDQGNPTALMKSGDYQLVLTGDLIHPKTLMEYSLMTGIDNFDPENPQHLSSAARSQIRELNRLKRTFDACEGNMHILLGNHDDAALTHKFSLGSGFGTKHNEFDPSKGGREFPEELRTWMESFPREIIVGRTHFAHVGPMPTHAIFDEFFYSTREHKTWWEEHPDWVEMFGYVFGVYGHTVMKDGIHMDAEQRVAMIDALEAGQILELTFGPDLSQKPEARILSFKA</sequence>
<dbReference type="EMBL" id="BJXB01000014">
    <property type="protein sequence ID" value="GEM47630.1"/>
    <property type="molecule type" value="Genomic_DNA"/>
</dbReference>
<dbReference type="Pfam" id="PF00149">
    <property type="entry name" value="Metallophos"/>
    <property type="match status" value="1"/>
</dbReference>
<comment type="caution">
    <text evidence="2">The sequence shown here is derived from an EMBL/GenBank/DDBJ whole genome shotgun (WGS) entry which is preliminary data.</text>
</comment>
<gene>
    <name evidence="2" type="ORF">DC3_32650</name>
</gene>
<accession>A0A511N431</accession>
<dbReference type="OrthoDB" id="58425at2"/>
<proteinExistence type="predicted"/>
<protein>
    <submittedName>
        <fullName evidence="2">Metallophosphoesterase</fullName>
    </submittedName>
</protein>
<reference evidence="2 3" key="1">
    <citation type="submission" date="2019-07" db="EMBL/GenBank/DDBJ databases">
        <title>Whole genome shotgun sequence of Deinococcus cellulosilyticus NBRC 106333.</title>
        <authorList>
            <person name="Hosoyama A."/>
            <person name="Uohara A."/>
            <person name="Ohji S."/>
            <person name="Ichikawa N."/>
        </authorList>
    </citation>
    <scope>NUCLEOTIDE SEQUENCE [LARGE SCALE GENOMIC DNA]</scope>
    <source>
        <strain evidence="2 3">NBRC 106333</strain>
    </source>
</reference>
<evidence type="ECO:0000313" key="3">
    <source>
        <dbReference type="Proteomes" id="UP000321306"/>
    </source>
</evidence>
<evidence type="ECO:0000313" key="2">
    <source>
        <dbReference type="EMBL" id="GEM47630.1"/>
    </source>
</evidence>
<dbReference type="Gene3D" id="3.60.21.10">
    <property type="match status" value="1"/>
</dbReference>
<feature type="domain" description="Calcineurin-like phosphoesterase" evidence="1">
    <location>
        <begin position="2"/>
        <end position="198"/>
    </location>
</feature>
<evidence type="ECO:0000259" key="1">
    <source>
        <dbReference type="Pfam" id="PF00149"/>
    </source>
</evidence>
<name>A0A511N431_DEIC1</name>
<organism evidence="2 3">
    <name type="scientific">Deinococcus cellulosilyticus (strain DSM 18568 / NBRC 106333 / KACC 11606 / 5516J-15)</name>
    <dbReference type="NCBI Taxonomy" id="1223518"/>
    <lineage>
        <taxon>Bacteria</taxon>
        <taxon>Thermotogati</taxon>
        <taxon>Deinococcota</taxon>
        <taxon>Deinococci</taxon>
        <taxon>Deinococcales</taxon>
        <taxon>Deinococcaceae</taxon>
        <taxon>Deinococcus</taxon>
    </lineage>
</organism>
<dbReference type="InterPro" id="IPR029052">
    <property type="entry name" value="Metallo-depent_PP-like"/>
</dbReference>